<gene>
    <name evidence="1" type="ORF">PFLmoz3_00412</name>
</gene>
<accession>A0A109LLA7</accession>
<evidence type="ECO:0000313" key="1">
    <source>
        <dbReference type="EMBL" id="KWV89932.1"/>
    </source>
</evidence>
<sequence>MNLISRLHRMSGFGVRPALYSARKCSNTLSQYSAAKLAVCSLMPILSHTACASAKSSMAVQYSVPSSSSQFFMNRPSTS</sequence>
<evidence type="ECO:0000313" key="2">
    <source>
        <dbReference type="Proteomes" id="UP000061348"/>
    </source>
</evidence>
<protein>
    <submittedName>
        <fullName evidence="1">Uncharacterized protein</fullName>
    </submittedName>
</protein>
<comment type="caution">
    <text evidence="1">The sequence shown here is derived from an EMBL/GenBank/DDBJ whole genome shotgun (WGS) entry which is preliminary data.</text>
</comment>
<dbReference type="EMBL" id="LCYA01000004">
    <property type="protein sequence ID" value="KWV89932.1"/>
    <property type="molecule type" value="Genomic_DNA"/>
</dbReference>
<dbReference type="Proteomes" id="UP000061348">
    <property type="component" value="Unassembled WGS sequence"/>
</dbReference>
<reference evidence="1 2" key="1">
    <citation type="submission" date="2015-05" db="EMBL/GenBank/DDBJ databases">
        <title>A genomic and transcriptomic approach to investigate the blue pigment phenotype in Pseudomonas fluorescens.</title>
        <authorList>
            <person name="Andreani N.A."/>
            <person name="Cardazzo B."/>
        </authorList>
    </citation>
    <scope>NUCLEOTIDE SEQUENCE [LARGE SCALE GENOMIC DNA]</scope>
    <source>
        <strain evidence="1 2">Ps_22</strain>
    </source>
</reference>
<name>A0A109LLA7_PSEFL</name>
<dbReference type="AlphaFoldDB" id="A0A109LLA7"/>
<organism evidence="1 2">
    <name type="scientific">Pseudomonas fluorescens</name>
    <dbReference type="NCBI Taxonomy" id="294"/>
    <lineage>
        <taxon>Bacteria</taxon>
        <taxon>Pseudomonadati</taxon>
        <taxon>Pseudomonadota</taxon>
        <taxon>Gammaproteobacteria</taxon>
        <taxon>Pseudomonadales</taxon>
        <taxon>Pseudomonadaceae</taxon>
        <taxon>Pseudomonas</taxon>
    </lineage>
</organism>
<proteinExistence type="predicted"/>